<dbReference type="EMBL" id="OIVN01000715">
    <property type="protein sequence ID" value="SPC84530.1"/>
    <property type="molecule type" value="Genomic_DNA"/>
</dbReference>
<dbReference type="PANTHER" id="PTHR47481">
    <property type="match status" value="1"/>
</dbReference>
<proteinExistence type="predicted"/>
<dbReference type="PANTHER" id="PTHR47481:SF31">
    <property type="entry name" value="OS01G0873500 PROTEIN"/>
    <property type="match status" value="1"/>
</dbReference>
<name>A0A2N9FBZ5_FAGSY</name>
<dbReference type="AlphaFoldDB" id="A0A2N9FBZ5"/>
<gene>
    <name evidence="2" type="ORF">FSB_LOCUS12412</name>
</gene>
<evidence type="ECO:0000259" key="1">
    <source>
        <dbReference type="Pfam" id="PF14244"/>
    </source>
</evidence>
<protein>
    <recommendedName>
        <fullName evidence="1">Retrotransposon Copia-like N-terminal domain-containing protein</fullName>
    </recommendedName>
</protein>
<sequence length="140" mass="15545">MADSSTVNGPQSQLSAPAPFPLVLLSNMSNLMSLKLNSFNYIIWKLQLTTILNAYLMIDHIDGSVQKPSQFLVDIAGNLTTRANPSYVSWKKHDKTLLTLIYSTLSPPILAMLIVQNTAQEVWSNLVLLHTEEQSINESS</sequence>
<dbReference type="InterPro" id="IPR029472">
    <property type="entry name" value="Copia-like_N"/>
</dbReference>
<accession>A0A2N9FBZ5</accession>
<reference evidence="2" key="1">
    <citation type="submission" date="2018-02" db="EMBL/GenBank/DDBJ databases">
        <authorList>
            <person name="Cohen D.B."/>
            <person name="Kent A.D."/>
        </authorList>
    </citation>
    <scope>NUCLEOTIDE SEQUENCE</scope>
</reference>
<evidence type="ECO:0000313" key="2">
    <source>
        <dbReference type="EMBL" id="SPC84530.1"/>
    </source>
</evidence>
<dbReference type="Pfam" id="PF14244">
    <property type="entry name" value="Retrotran_gag_3"/>
    <property type="match status" value="1"/>
</dbReference>
<organism evidence="2">
    <name type="scientific">Fagus sylvatica</name>
    <name type="common">Beechnut</name>
    <dbReference type="NCBI Taxonomy" id="28930"/>
    <lineage>
        <taxon>Eukaryota</taxon>
        <taxon>Viridiplantae</taxon>
        <taxon>Streptophyta</taxon>
        <taxon>Embryophyta</taxon>
        <taxon>Tracheophyta</taxon>
        <taxon>Spermatophyta</taxon>
        <taxon>Magnoliopsida</taxon>
        <taxon>eudicotyledons</taxon>
        <taxon>Gunneridae</taxon>
        <taxon>Pentapetalae</taxon>
        <taxon>rosids</taxon>
        <taxon>fabids</taxon>
        <taxon>Fagales</taxon>
        <taxon>Fagaceae</taxon>
        <taxon>Fagus</taxon>
    </lineage>
</organism>
<feature type="domain" description="Retrotransposon Copia-like N-terminal" evidence="1">
    <location>
        <begin position="31"/>
        <end position="69"/>
    </location>
</feature>